<evidence type="ECO:0000256" key="2">
    <source>
        <dbReference type="ARBA" id="ARBA00023027"/>
    </source>
</evidence>
<dbReference type="GO" id="GO:0008679">
    <property type="term" value="F:2-hydroxy-3-oxopropionate reductase activity"/>
    <property type="evidence" value="ECO:0007669"/>
    <property type="project" value="UniProtKB-EC"/>
</dbReference>
<sequence length="294" mass="30800">MEKIGLIGLGVMGAPMCLNLLADGYSVSSVIHRTAPAKELLDAGLDILGSPAEVAAKSDVIILMLPETAHVERVLFGPKGVAENLKAGALVIDMSSISFIETKDFAKRIRESGAAYLDAPVSGGQIGAINRSLTIMVGGASEDFERAKPIFSALGKNITLIGDCGAGQVAKVANQIVVALNIEAVAEALVFASKAGVDPARVRDALMGGFASSRILEVHGERMLKRTFDPGFRISLHQKDLDLALENAKALKLSLPATAMVQELFNSCAANGDGEKDHSTLVTAIERMAAHKLG</sequence>
<dbReference type="NCBIfam" id="TIGR01505">
    <property type="entry name" value="tartro_sem_red"/>
    <property type="match status" value="1"/>
</dbReference>
<comment type="caution">
    <text evidence="6">The sequence shown here is derived from an EMBL/GenBank/DDBJ whole genome shotgun (WGS) entry which is preliminary data.</text>
</comment>
<dbReference type="InterPro" id="IPR036291">
    <property type="entry name" value="NAD(P)-bd_dom_sf"/>
</dbReference>
<dbReference type="InterPro" id="IPR015815">
    <property type="entry name" value="HIBADH-related"/>
</dbReference>
<dbReference type="PANTHER" id="PTHR43060">
    <property type="entry name" value="3-HYDROXYISOBUTYRATE DEHYDROGENASE-LIKE 1, MITOCHONDRIAL-RELATED"/>
    <property type="match status" value="1"/>
</dbReference>
<reference evidence="7" key="1">
    <citation type="submission" date="2018-07" db="EMBL/GenBank/DDBJ databases">
        <authorList>
            <person name="Liu B.-T."/>
            <person name="Du Z."/>
        </authorList>
    </citation>
    <scope>NUCLEOTIDE SEQUENCE [LARGE SCALE GENOMIC DNA]</scope>
    <source>
        <strain evidence="7">XYN52</strain>
    </source>
</reference>
<dbReference type="EMBL" id="QQNH01000013">
    <property type="protein sequence ID" value="RDE08703.1"/>
    <property type="molecule type" value="Genomic_DNA"/>
</dbReference>
<organism evidence="6 7">
    <name type="scientific">Pelagibacterium lacus</name>
    <dbReference type="NCBI Taxonomy" id="2282655"/>
    <lineage>
        <taxon>Bacteria</taxon>
        <taxon>Pseudomonadati</taxon>
        <taxon>Pseudomonadota</taxon>
        <taxon>Alphaproteobacteria</taxon>
        <taxon>Hyphomicrobiales</taxon>
        <taxon>Devosiaceae</taxon>
        <taxon>Pelagibacterium</taxon>
    </lineage>
</organism>
<evidence type="ECO:0000259" key="5">
    <source>
        <dbReference type="Pfam" id="PF14833"/>
    </source>
</evidence>
<dbReference type="GO" id="GO:0051287">
    <property type="term" value="F:NAD binding"/>
    <property type="evidence" value="ECO:0007669"/>
    <property type="project" value="InterPro"/>
</dbReference>
<dbReference type="EC" id="1.1.1.60" evidence="6"/>
<dbReference type="InterPro" id="IPR013328">
    <property type="entry name" value="6PGD_dom2"/>
</dbReference>
<dbReference type="AlphaFoldDB" id="A0A369W2W6"/>
<dbReference type="PANTHER" id="PTHR43060:SF15">
    <property type="entry name" value="3-HYDROXYISOBUTYRATE DEHYDROGENASE-LIKE 1, MITOCHONDRIAL-RELATED"/>
    <property type="match status" value="1"/>
</dbReference>
<dbReference type="Proteomes" id="UP000253759">
    <property type="component" value="Unassembled WGS sequence"/>
</dbReference>
<feature type="domain" description="6-phosphogluconate dehydrogenase NADP-binding" evidence="4">
    <location>
        <begin position="3"/>
        <end position="162"/>
    </location>
</feature>
<dbReference type="InterPro" id="IPR008927">
    <property type="entry name" value="6-PGluconate_DH-like_C_sf"/>
</dbReference>
<protein>
    <submittedName>
        <fullName evidence="6">2-hydroxy-3-oxopropionate reductase</fullName>
        <ecNumber evidence="6">1.1.1.60</ecNumber>
    </submittedName>
</protein>
<dbReference type="InterPro" id="IPR029154">
    <property type="entry name" value="HIBADH-like_NADP-bd"/>
</dbReference>
<accession>A0A369W2W6</accession>
<dbReference type="SUPFAM" id="SSF51735">
    <property type="entry name" value="NAD(P)-binding Rossmann-fold domains"/>
    <property type="match status" value="1"/>
</dbReference>
<proteinExistence type="predicted"/>
<feature type="domain" description="3-hydroxyisobutyrate dehydrogenase-like NAD-binding" evidence="5">
    <location>
        <begin position="165"/>
        <end position="284"/>
    </location>
</feature>
<feature type="active site" evidence="3">
    <location>
        <position position="171"/>
    </location>
</feature>
<gene>
    <name evidence="6" type="ORF">DVH29_10440</name>
</gene>
<name>A0A369W2W6_9HYPH</name>
<dbReference type="SUPFAM" id="SSF48179">
    <property type="entry name" value="6-phosphogluconate dehydrogenase C-terminal domain-like"/>
    <property type="match status" value="1"/>
</dbReference>
<dbReference type="InterPro" id="IPR006115">
    <property type="entry name" value="6PGDH_NADP-bd"/>
</dbReference>
<evidence type="ECO:0000256" key="3">
    <source>
        <dbReference type="PIRSR" id="PIRSR000103-1"/>
    </source>
</evidence>
<evidence type="ECO:0000313" key="7">
    <source>
        <dbReference type="Proteomes" id="UP000253759"/>
    </source>
</evidence>
<keyword evidence="7" id="KW-1185">Reference proteome</keyword>
<dbReference type="Gene3D" id="1.10.1040.10">
    <property type="entry name" value="N-(1-d-carboxylethyl)-l-norvaline Dehydrogenase, domain 2"/>
    <property type="match status" value="1"/>
</dbReference>
<dbReference type="InterPro" id="IPR006398">
    <property type="entry name" value="Tartro_sem_red"/>
</dbReference>
<dbReference type="GO" id="GO:0046487">
    <property type="term" value="P:glyoxylate metabolic process"/>
    <property type="evidence" value="ECO:0007669"/>
    <property type="project" value="InterPro"/>
</dbReference>
<dbReference type="Gene3D" id="3.40.50.720">
    <property type="entry name" value="NAD(P)-binding Rossmann-like Domain"/>
    <property type="match status" value="1"/>
</dbReference>
<dbReference type="Pfam" id="PF14833">
    <property type="entry name" value="NAD_binding_11"/>
    <property type="match status" value="1"/>
</dbReference>
<evidence type="ECO:0000256" key="1">
    <source>
        <dbReference type="ARBA" id="ARBA00023002"/>
    </source>
</evidence>
<dbReference type="GO" id="GO:0050661">
    <property type="term" value="F:NADP binding"/>
    <property type="evidence" value="ECO:0007669"/>
    <property type="project" value="InterPro"/>
</dbReference>
<dbReference type="PIRSF" id="PIRSF000103">
    <property type="entry name" value="HIBADH"/>
    <property type="match status" value="1"/>
</dbReference>
<evidence type="ECO:0000313" key="6">
    <source>
        <dbReference type="EMBL" id="RDE08703.1"/>
    </source>
</evidence>
<keyword evidence="2" id="KW-0520">NAD</keyword>
<dbReference type="Pfam" id="PF03446">
    <property type="entry name" value="NAD_binding_2"/>
    <property type="match status" value="1"/>
</dbReference>
<dbReference type="OrthoDB" id="9812907at2"/>
<keyword evidence="1 6" id="KW-0560">Oxidoreductase</keyword>
<dbReference type="RefSeq" id="WP_114646116.1">
    <property type="nucleotide sequence ID" value="NZ_QQNH01000013.1"/>
</dbReference>
<evidence type="ECO:0000259" key="4">
    <source>
        <dbReference type="Pfam" id="PF03446"/>
    </source>
</evidence>